<evidence type="ECO:0000256" key="7">
    <source>
        <dbReference type="RuleBase" id="RU000716"/>
    </source>
</evidence>
<dbReference type="InterPro" id="IPR013325">
    <property type="entry name" value="RNA_pol_sigma_r2"/>
</dbReference>
<dbReference type="InterPro" id="IPR007627">
    <property type="entry name" value="RNA_pol_sigma70_r2"/>
</dbReference>
<feature type="region of interest" description="Disordered" evidence="8">
    <location>
        <begin position="327"/>
        <end position="346"/>
    </location>
</feature>
<comment type="caution">
    <text evidence="12">The sequence shown here is derived from an EMBL/GenBank/DDBJ whole genome shotgun (WGS) entry which is preliminary data.</text>
</comment>
<dbReference type="InterPro" id="IPR013249">
    <property type="entry name" value="RNA_pol_sigma70_r4_t2"/>
</dbReference>
<dbReference type="NCBIfam" id="TIGR02960">
    <property type="entry name" value="SigX5"/>
    <property type="match status" value="1"/>
</dbReference>
<evidence type="ECO:0000259" key="11">
    <source>
        <dbReference type="Pfam" id="PF12680"/>
    </source>
</evidence>
<dbReference type="InterPro" id="IPR000838">
    <property type="entry name" value="RNA_pol_sigma70_ECF_CS"/>
</dbReference>
<dbReference type="Proteomes" id="UP000666915">
    <property type="component" value="Unassembled WGS sequence"/>
</dbReference>
<evidence type="ECO:0000259" key="9">
    <source>
        <dbReference type="Pfam" id="PF04542"/>
    </source>
</evidence>
<dbReference type="InterPro" id="IPR013324">
    <property type="entry name" value="RNA_pol_sigma_r3/r4-like"/>
</dbReference>
<dbReference type="Gene3D" id="1.10.10.10">
    <property type="entry name" value="Winged helix-like DNA-binding domain superfamily/Winged helix DNA-binding domain"/>
    <property type="match status" value="1"/>
</dbReference>
<gene>
    <name evidence="12" type="ORF">J4557_27280</name>
</gene>
<dbReference type="InterPro" id="IPR039425">
    <property type="entry name" value="RNA_pol_sigma-70-like"/>
</dbReference>
<feature type="domain" description="RNA polymerase sigma-70 region 2" evidence="9">
    <location>
        <begin position="14"/>
        <end position="77"/>
    </location>
</feature>
<evidence type="ECO:0000256" key="5">
    <source>
        <dbReference type="ARBA" id="ARBA00023125"/>
    </source>
</evidence>
<accession>A0ABS3R6D9</accession>
<comment type="similarity">
    <text evidence="1 7">Belongs to the sigma-70 factor family. ECF subfamily.</text>
</comment>
<keyword evidence="4 7" id="KW-0731">Sigma factor</keyword>
<evidence type="ECO:0000313" key="13">
    <source>
        <dbReference type="Proteomes" id="UP000666915"/>
    </source>
</evidence>
<feature type="region of interest" description="Disordered" evidence="8">
    <location>
        <begin position="79"/>
        <end position="98"/>
    </location>
</feature>
<dbReference type="Pfam" id="PF12680">
    <property type="entry name" value="SnoaL_2"/>
    <property type="match status" value="1"/>
</dbReference>
<proteinExistence type="inferred from homology"/>
<dbReference type="InterPro" id="IPR037401">
    <property type="entry name" value="SnoaL-like"/>
</dbReference>
<keyword evidence="5 7" id="KW-0238">DNA-binding</keyword>
<protein>
    <recommendedName>
        <fullName evidence="7">RNA polymerase sigma factor</fullName>
    </recommendedName>
</protein>
<dbReference type="SUPFAM" id="SSF88946">
    <property type="entry name" value="Sigma2 domain of RNA polymerase sigma factors"/>
    <property type="match status" value="1"/>
</dbReference>
<evidence type="ECO:0000256" key="8">
    <source>
        <dbReference type="SAM" id="MobiDB-lite"/>
    </source>
</evidence>
<keyword evidence="6 7" id="KW-0804">Transcription</keyword>
<dbReference type="EMBL" id="JAGEOK010000018">
    <property type="protein sequence ID" value="MBO2441233.1"/>
    <property type="molecule type" value="Genomic_DNA"/>
</dbReference>
<dbReference type="CDD" id="cd06171">
    <property type="entry name" value="Sigma70_r4"/>
    <property type="match status" value="1"/>
</dbReference>
<feature type="domain" description="SnoaL-like" evidence="11">
    <location>
        <begin position="208"/>
        <end position="301"/>
    </location>
</feature>
<dbReference type="PANTHER" id="PTHR43133:SF65">
    <property type="entry name" value="ECF RNA POLYMERASE SIGMA FACTOR SIGG"/>
    <property type="match status" value="1"/>
</dbReference>
<organism evidence="12 13">
    <name type="scientific">Actinomadura nitritigenes</name>
    <dbReference type="NCBI Taxonomy" id="134602"/>
    <lineage>
        <taxon>Bacteria</taxon>
        <taxon>Bacillati</taxon>
        <taxon>Actinomycetota</taxon>
        <taxon>Actinomycetes</taxon>
        <taxon>Streptosporangiales</taxon>
        <taxon>Thermomonosporaceae</taxon>
        <taxon>Actinomadura</taxon>
    </lineage>
</organism>
<evidence type="ECO:0000256" key="3">
    <source>
        <dbReference type="ARBA" id="ARBA00023015"/>
    </source>
</evidence>
<dbReference type="Gene3D" id="3.10.450.50">
    <property type="match status" value="1"/>
</dbReference>
<dbReference type="SUPFAM" id="SSF88659">
    <property type="entry name" value="Sigma3 and sigma4 domains of RNA polymerase sigma factors"/>
    <property type="match status" value="1"/>
</dbReference>
<evidence type="ECO:0000256" key="4">
    <source>
        <dbReference type="ARBA" id="ARBA00023082"/>
    </source>
</evidence>
<dbReference type="InterPro" id="IPR036388">
    <property type="entry name" value="WH-like_DNA-bd_sf"/>
</dbReference>
<reference evidence="12 13" key="1">
    <citation type="submission" date="2021-03" db="EMBL/GenBank/DDBJ databases">
        <authorList>
            <person name="Kanchanasin P."/>
            <person name="Saeng-In P."/>
            <person name="Phongsopitanun W."/>
            <person name="Yuki M."/>
            <person name="Kudo T."/>
            <person name="Ohkuma M."/>
            <person name="Tanasupawat S."/>
        </authorList>
    </citation>
    <scope>NUCLEOTIDE SEQUENCE [LARGE SCALE GENOMIC DNA]</scope>
    <source>
        <strain evidence="12 13">L46</strain>
    </source>
</reference>
<dbReference type="RefSeq" id="WP_208269598.1">
    <property type="nucleotide sequence ID" value="NZ_BAAAGM010000047.1"/>
</dbReference>
<dbReference type="PROSITE" id="PS01063">
    <property type="entry name" value="SIGMA70_ECF"/>
    <property type="match status" value="1"/>
</dbReference>
<dbReference type="InterPro" id="IPR014305">
    <property type="entry name" value="RNA_pol_sigma-G_actinobac"/>
</dbReference>
<dbReference type="SUPFAM" id="SSF54427">
    <property type="entry name" value="NTF2-like"/>
    <property type="match status" value="1"/>
</dbReference>
<comment type="subunit">
    <text evidence="2">Interacts transiently with the RNA polymerase catalytic core formed by RpoA, RpoB, RpoC and RpoZ (2 alpha, 1 beta, 1 beta' and 1 omega subunit) to form the RNA polymerase holoenzyme that can initiate transcription.</text>
</comment>
<dbReference type="InterPro" id="IPR014284">
    <property type="entry name" value="RNA_pol_sigma-70_dom"/>
</dbReference>
<evidence type="ECO:0000256" key="2">
    <source>
        <dbReference type="ARBA" id="ARBA00011344"/>
    </source>
</evidence>
<keyword evidence="3 7" id="KW-0805">Transcription regulation</keyword>
<name>A0ABS3R6D9_9ACTN</name>
<keyword evidence="13" id="KW-1185">Reference proteome</keyword>
<feature type="domain" description="RNA polymerase sigma factor 70 region 4 type 2" evidence="10">
    <location>
        <begin position="133"/>
        <end position="184"/>
    </location>
</feature>
<evidence type="ECO:0000313" key="12">
    <source>
        <dbReference type="EMBL" id="MBO2441233.1"/>
    </source>
</evidence>
<dbReference type="InterPro" id="IPR032710">
    <property type="entry name" value="NTF2-like_dom_sf"/>
</dbReference>
<dbReference type="NCBIfam" id="NF006089">
    <property type="entry name" value="PRK08241.1"/>
    <property type="match status" value="1"/>
</dbReference>
<dbReference type="Gene3D" id="1.10.1740.10">
    <property type="match status" value="1"/>
</dbReference>
<dbReference type="NCBIfam" id="TIGR02937">
    <property type="entry name" value="sigma70-ECF"/>
    <property type="match status" value="1"/>
</dbReference>
<evidence type="ECO:0000256" key="6">
    <source>
        <dbReference type="ARBA" id="ARBA00023163"/>
    </source>
</evidence>
<dbReference type="Pfam" id="PF08281">
    <property type="entry name" value="Sigma70_r4_2"/>
    <property type="match status" value="1"/>
</dbReference>
<dbReference type="Pfam" id="PF04542">
    <property type="entry name" value="Sigma70_r2"/>
    <property type="match status" value="1"/>
</dbReference>
<dbReference type="PANTHER" id="PTHR43133">
    <property type="entry name" value="RNA POLYMERASE ECF-TYPE SIGMA FACTO"/>
    <property type="match status" value="1"/>
</dbReference>
<sequence length="346" mass="36945">MADDGEFARLTDPYRSELLVHCYRMLGSLDEAEDLVQEVYLRAWRSFDRFEGRASLRTWLHRIATNVCLTGLGARRRRPLPSGLGAPGSDPEGPVGPARPEIEWLQPLPGRWADAADRGDPAAVVASRAGVRLALIAALQHLPARQRAVLILRDVLGWRAAEVAETLGTSTVAVKSMLQRAREQIERLAPEEDGVAEPDDPGVRALLDRYAAAFENADAAALADLLTRDATLEMPPFAAWFAGRDHVVRFAAAHILGAPGDLRLFPVSANGRPAAASYMRGPDGVHRAHCVQVLTVSDGGVSGIAAFLDPGLFPRFGLPTELPCEPPSAAAPGGPVPSGSAAVCTR</sequence>
<evidence type="ECO:0000256" key="1">
    <source>
        <dbReference type="ARBA" id="ARBA00010641"/>
    </source>
</evidence>
<evidence type="ECO:0000259" key="10">
    <source>
        <dbReference type="Pfam" id="PF08281"/>
    </source>
</evidence>